<dbReference type="OrthoDB" id="9781689at2"/>
<name>A0A0P0Z3S7_9HYPH</name>
<evidence type="ECO:0000256" key="2">
    <source>
        <dbReference type="ARBA" id="ARBA00023002"/>
    </source>
</evidence>
<dbReference type="Gene3D" id="3.40.50.720">
    <property type="entry name" value="NAD(P)-binding Rossmann-like Domain"/>
    <property type="match status" value="1"/>
</dbReference>
<dbReference type="AlphaFoldDB" id="A0A0P0Z3S7"/>
<organism evidence="6">
    <name type="scientific">Aureimonas frigidaquae</name>
    <dbReference type="NCBI Taxonomy" id="424757"/>
    <lineage>
        <taxon>Bacteria</taxon>
        <taxon>Pseudomonadati</taxon>
        <taxon>Pseudomonadota</taxon>
        <taxon>Alphaproteobacteria</taxon>
        <taxon>Hyphomicrobiales</taxon>
        <taxon>Aurantimonadaceae</taxon>
        <taxon>Aureimonas</taxon>
    </lineage>
</organism>
<dbReference type="PRINTS" id="PR00081">
    <property type="entry name" value="GDHRDH"/>
</dbReference>
<protein>
    <submittedName>
        <fullName evidence="6">Short chain dehydrogenase family protein</fullName>
    </submittedName>
</protein>
<dbReference type="Pfam" id="PF00106">
    <property type="entry name" value="adh_short"/>
    <property type="match status" value="1"/>
</dbReference>
<accession>A0A0P0Z3S7</accession>
<evidence type="ECO:0000259" key="5">
    <source>
        <dbReference type="SMART" id="SM00822"/>
    </source>
</evidence>
<dbReference type="PANTHER" id="PTHR44196">
    <property type="entry name" value="DEHYDROGENASE/REDUCTASE SDR FAMILY MEMBER 7B"/>
    <property type="match status" value="1"/>
</dbReference>
<evidence type="ECO:0000256" key="3">
    <source>
        <dbReference type="RuleBase" id="RU000363"/>
    </source>
</evidence>
<dbReference type="GO" id="GO:0016020">
    <property type="term" value="C:membrane"/>
    <property type="evidence" value="ECO:0007669"/>
    <property type="project" value="TreeGrafter"/>
</dbReference>
<evidence type="ECO:0000256" key="4">
    <source>
        <dbReference type="SAM" id="Phobius"/>
    </source>
</evidence>
<dbReference type="PROSITE" id="PS00061">
    <property type="entry name" value="ADH_SHORT"/>
    <property type="match status" value="1"/>
</dbReference>
<dbReference type="NCBIfam" id="NF005495">
    <property type="entry name" value="PRK07109.1"/>
    <property type="match status" value="1"/>
</dbReference>
<dbReference type="InterPro" id="IPR057326">
    <property type="entry name" value="KR_dom"/>
</dbReference>
<dbReference type="PANTHER" id="PTHR44196:SF1">
    <property type="entry name" value="DEHYDROGENASE_REDUCTASE SDR FAMILY MEMBER 7B"/>
    <property type="match status" value="1"/>
</dbReference>
<evidence type="ECO:0000256" key="1">
    <source>
        <dbReference type="ARBA" id="ARBA00006484"/>
    </source>
</evidence>
<dbReference type="SUPFAM" id="SSF51735">
    <property type="entry name" value="NAD(P)-binding Rossmann-fold domains"/>
    <property type="match status" value="1"/>
</dbReference>
<comment type="similarity">
    <text evidence="1 3">Belongs to the short-chain dehydrogenases/reductases (SDR) family.</text>
</comment>
<proteinExistence type="inferred from homology"/>
<feature type="domain" description="Ketoreductase" evidence="5">
    <location>
        <begin position="2"/>
        <end position="186"/>
    </location>
</feature>
<dbReference type="GO" id="GO:0016491">
    <property type="term" value="F:oxidoreductase activity"/>
    <property type="evidence" value="ECO:0007669"/>
    <property type="project" value="UniProtKB-KW"/>
</dbReference>
<keyword evidence="4" id="KW-0812">Transmembrane</keyword>
<evidence type="ECO:0000313" key="6">
    <source>
        <dbReference type="EMBL" id="BAT28576.1"/>
    </source>
</evidence>
<dbReference type="InterPro" id="IPR036291">
    <property type="entry name" value="NAD(P)-bd_dom_sf"/>
</dbReference>
<keyword evidence="2" id="KW-0560">Oxidoreductase</keyword>
<dbReference type="InterPro" id="IPR002347">
    <property type="entry name" value="SDR_fam"/>
</dbReference>
<dbReference type="RefSeq" id="WP_062226489.1">
    <property type="nucleotide sequence ID" value="NZ_BBWR01000002.1"/>
</dbReference>
<reference evidence="6" key="1">
    <citation type="journal article" date="2015" name="Proc. Natl. Acad. Sci. U.S.A.">
        <title>Bacterial clade with the ribosomal RNA operon on a small plasmid rather than the chromosome.</title>
        <authorList>
            <person name="Anda M."/>
            <person name="Ohtsubo Y."/>
            <person name="Okubo T."/>
            <person name="Sugawara M."/>
            <person name="Nagata Y."/>
            <person name="Tsuda M."/>
            <person name="Minamisawa K."/>
            <person name="Mitsui H."/>
        </authorList>
    </citation>
    <scope>NUCLEOTIDE SEQUENCE</scope>
    <source>
        <strain evidence="6">JCM 14755</strain>
    </source>
</reference>
<keyword evidence="4" id="KW-0472">Membrane</keyword>
<keyword evidence="4" id="KW-1133">Transmembrane helix</keyword>
<sequence>MKVAVITGASAGIGLAIAERFVKAGWAVALLARDAERLRQARAGLEGKGGTVIDLPTDVAEVEQVEAAARQVIDRFGRIDAWVNNAMTTVVAPAAEITPEEYRQVTASTYFSQVYGTLAALRQMRRQGRGRIVQVSSGLAFRAAPLQAAYCAAKAAVGGFTDSVRAELIAERSPITLSVVYLPGVNTPQPGWARNRTGHEQVIPDPLFDPRLCAEAVYSAVRSPQREIWVGRSTIMMALGQRFAPAFADRQAASMMEAQMGDPMPPRTGNLAEPVAGPARIDGPRRADVVGLPSEFVTSRGATAFKLAVAGGLVGMGALIGGALSRCTARRFR</sequence>
<feature type="transmembrane region" description="Helical" evidence="4">
    <location>
        <begin position="304"/>
        <end position="324"/>
    </location>
</feature>
<dbReference type="InterPro" id="IPR020904">
    <property type="entry name" value="Sc_DH/Rdtase_CS"/>
</dbReference>
<dbReference type="EMBL" id="LC066377">
    <property type="protein sequence ID" value="BAT28576.1"/>
    <property type="molecule type" value="Genomic_DNA"/>
</dbReference>
<dbReference type="PRINTS" id="PR00080">
    <property type="entry name" value="SDRFAMILY"/>
</dbReference>
<dbReference type="SMART" id="SM00822">
    <property type="entry name" value="PKS_KR"/>
    <property type="match status" value="1"/>
</dbReference>